<proteinExistence type="predicted"/>
<dbReference type="OrthoDB" id="3363059at2759"/>
<protein>
    <submittedName>
        <fullName evidence="1">Uncharacterized protein</fullName>
    </submittedName>
</protein>
<accession>A0A2G9RJX3</accession>
<gene>
    <name evidence="1" type="ORF">AB205_0039020</name>
</gene>
<dbReference type="AlphaFoldDB" id="A0A2G9RJX3"/>
<organism evidence="1">
    <name type="scientific">Aquarana catesbeiana</name>
    <name type="common">American bullfrog</name>
    <name type="synonym">Rana catesbeiana</name>
    <dbReference type="NCBI Taxonomy" id="8400"/>
    <lineage>
        <taxon>Eukaryota</taxon>
        <taxon>Metazoa</taxon>
        <taxon>Chordata</taxon>
        <taxon>Craniata</taxon>
        <taxon>Vertebrata</taxon>
        <taxon>Euteleostomi</taxon>
        <taxon>Amphibia</taxon>
        <taxon>Batrachia</taxon>
        <taxon>Anura</taxon>
        <taxon>Neobatrachia</taxon>
        <taxon>Ranoidea</taxon>
        <taxon>Ranidae</taxon>
        <taxon>Aquarana</taxon>
    </lineage>
</organism>
<sequence length="109" mass="12446">MRRLAGLEMQNLYVGPQPVTDTISLKGVFSNEDMKPDNVKGGYTVTNFLTYNCLRSAADLYSDCLRTFWTCPRCGLYMPFTPLERMAHQNSCTEEENTGKLISENLFQF</sequence>
<evidence type="ECO:0000313" key="1">
    <source>
        <dbReference type="EMBL" id="PIO27503.1"/>
    </source>
</evidence>
<name>A0A2G9RJX3_AQUCT</name>
<reference evidence="1" key="1">
    <citation type="submission" date="2017-08" db="EMBL/GenBank/DDBJ databases">
        <title>Assembly of the North American Bullfrog Genome.</title>
        <authorList>
            <person name="Warren R.L."/>
            <person name="Vandervalk B.P."/>
            <person name="Kucuk E."/>
            <person name="Birol I."/>
            <person name="Helbing C."/>
            <person name="Pandoh P."/>
            <person name="Behsaz B."/>
            <person name="Mohamadi H."/>
            <person name="Chu J."/>
            <person name="Jackman S."/>
            <person name="Hammond S.A."/>
            <person name="Veldhoen N."/>
            <person name="Kirk H."/>
            <person name="Zhao Y."/>
            <person name="Coope R."/>
            <person name="Pleasance S."/>
            <person name="Moore R."/>
            <person name="Holt R."/>
        </authorList>
    </citation>
    <scope>NUCLEOTIDE SEQUENCE</scope>
    <source>
        <strain evidence="1">Bruno</strain>
        <tissue evidence="1">Liver</tissue>
    </source>
</reference>
<dbReference type="EMBL" id="KV941194">
    <property type="protein sequence ID" value="PIO27503.1"/>
    <property type="molecule type" value="Genomic_DNA"/>
</dbReference>